<comment type="subcellular location">
    <subcellularLocation>
        <location evidence="1">Nucleus</location>
    </subcellularLocation>
</comment>
<evidence type="ECO:0000256" key="4">
    <source>
        <dbReference type="ARBA" id="ARBA00022771"/>
    </source>
</evidence>
<keyword evidence="3" id="KW-0677">Repeat</keyword>
<dbReference type="GO" id="GO:0008270">
    <property type="term" value="F:zinc ion binding"/>
    <property type="evidence" value="ECO:0007669"/>
    <property type="project" value="UniProtKB-KW"/>
</dbReference>
<name>A0AA36G0M3_9BILA</name>
<evidence type="ECO:0000313" key="11">
    <source>
        <dbReference type="Proteomes" id="UP001177023"/>
    </source>
</evidence>
<organism evidence="10 11">
    <name type="scientific">Mesorhabditis spiculigera</name>
    <dbReference type="NCBI Taxonomy" id="96644"/>
    <lineage>
        <taxon>Eukaryota</taxon>
        <taxon>Metazoa</taxon>
        <taxon>Ecdysozoa</taxon>
        <taxon>Nematoda</taxon>
        <taxon>Chromadorea</taxon>
        <taxon>Rhabditida</taxon>
        <taxon>Rhabditina</taxon>
        <taxon>Rhabditomorpha</taxon>
        <taxon>Rhabditoidea</taxon>
        <taxon>Rhabditidae</taxon>
        <taxon>Mesorhabditinae</taxon>
        <taxon>Mesorhabditis</taxon>
    </lineage>
</organism>
<dbReference type="Gene3D" id="3.30.160.60">
    <property type="entry name" value="Classic Zinc Finger"/>
    <property type="match status" value="2"/>
</dbReference>
<dbReference type="InterPro" id="IPR050888">
    <property type="entry name" value="ZnF_C2H2-type_TF"/>
</dbReference>
<feature type="domain" description="C2H2-type" evidence="9">
    <location>
        <begin position="286"/>
        <end position="314"/>
    </location>
</feature>
<feature type="region of interest" description="Disordered" evidence="8">
    <location>
        <begin position="1"/>
        <end position="49"/>
    </location>
</feature>
<evidence type="ECO:0000256" key="7">
    <source>
        <dbReference type="PROSITE-ProRule" id="PRU00042"/>
    </source>
</evidence>
<evidence type="ECO:0000256" key="2">
    <source>
        <dbReference type="ARBA" id="ARBA00022723"/>
    </source>
</evidence>
<evidence type="ECO:0000313" key="10">
    <source>
        <dbReference type="EMBL" id="CAJ0573960.1"/>
    </source>
</evidence>
<feature type="region of interest" description="Disordered" evidence="8">
    <location>
        <begin position="407"/>
        <end position="477"/>
    </location>
</feature>
<evidence type="ECO:0000256" key="5">
    <source>
        <dbReference type="ARBA" id="ARBA00022833"/>
    </source>
</evidence>
<evidence type="ECO:0000259" key="9">
    <source>
        <dbReference type="PROSITE" id="PS50157"/>
    </source>
</evidence>
<protein>
    <recommendedName>
        <fullName evidence="9">C2H2-type domain-containing protein</fullName>
    </recommendedName>
</protein>
<reference evidence="10" key="1">
    <citation type="submission" date="2023-06" db="EMBL/GenBank/DDBJ databases">
        <authorList>
            <person name="Delattre M."/>
        </authorList>
    </citation>
    <scope>NUCLEOTIDE SEQUENCE</scope>
    <source>
        <strain evidence="10">AF72</strain>
    </source>
</reference>
<keyword evidence="6" id="KW-0539">Nucleus</keyword>
<dbReference type="SMART" id="SM00355">
    <property type="entry name" value="ZnF_C2H2"/>
    <property type="match status" value="2"/>
</dbReference>
<accession>A0AA36G0M3</accession>
<feature type="region of interest" description="Disordered" evidence="8">
    <location>
        <begin position="363"/>
        <end position="393"/>
    </location>
</feature>
<evidence type="ECO:0000256" key="6">
    <source>
        <dbReference type="ARBA" id="ARBA00023242"/>
    </source>
</evidence>
<dbReference type="PANTHER" id="PTHR24406">
    <property type="entry name" value="TRANSCRIPTIONAL REPRESSOR CTCFL-RELATED"/>
    <property type="match status" value="1"/>
</dbReference>
<keyword evidence="2" id="KW-0479">Metal-binding</keyword>
<dbReference type="GO" id="GO:0005634">
    <property type="term" value="C:nucleus"/>
    <property type="evidence" value="ECO:0007669"/>
    <property type="project" value="UniProtKB-SubCell"/>
</dbReference>
<feature type="non-terminal residue" evidence="10">
    <location>
        <position position="477"/>
    </location>
</feature>
<dbReference type="InterPro" id="IPR013087">
    <property type="entry name" value="Znf_C2H2_type"/>
</dbReference>
<evidence type="ECO:0000256" key="3">
    <source>
        <dbReference type="ARBA" id="ARBA00022737"/>
    </source>
</evidence>
<dbReference type="Proteomes" id="UP001177023">
    <property type="component" value="Unassembled WGS sequence"/>
</dbReference>
<dbReference type="EMBL" id="CATQJA010002625">
    <property type="protein sequence ID" value="CAJ0573960.1"/>
    <property type="molecule type" value="Genomic_DNA"/>
</dbReference>
<keyword evidence="11" id="KW-1185">Reference proteome</keyword>
<dbReference type="SUPFAM" id="SSF57667">
    <property type="entry name" value="beta-beta-alpha zinc fingers"/>
    <property type="match status" value="2"/>
</dbReference>
<proteinExistence type="predicted"/>
<evidence type="ECO:0000256" key="1">
    <source>
        <dbReference type="ARBA" id="ARBA00004123"/>
    </source>
</evidence>
<keyword evidence="4 7" id="KW-0863">Zinc-finger</keyword>
<feature type="compositionally biased region" description="Polar residues" evidence="8">
    <location>
        <begin position="370"/>
        <end position="384"/>
    </location>
</feature>
<feature type="compositionally biased region" description="Polar residues" evidence="8">
    <location>
        <begin position="414"/>
        <end position="429"/>
    </location>
</feature>
<evidence type="ECO:0000256" key="8">
    <source>
        <dbReference type="SAM" id="MobiDB-lite"/>
    </source>
</evidence>
<sequence>MAAVPATERHYSDEEDAEALIDGTSEVKENDVKEKNNAEKSNDPLCSDEEDIEALFGDAIDEGEQEEDSKDLFDAKAAFPVDGDKLARKGGEADADQKLIAAGTPARKARKILKSQTPKGVVNKEDIPLEMNVCQQCGIRIAKGRNQAQNTLFLVQHSMAHLDVRPYQCSICDFVAARHKLITLHRKRQHEGEGSHIDHRTPVYYAKLKLMVMTNFPLQMNETERHVSNQLSQFSDSLSIHMDVEREVEKNQCQLCGKKITLQKDPCINTICIMQHSMIHIDHKPFSCPQCGITSRAKDEVRKHQIRVHGEAEEVVDGRSEVYFKDLLDMSKANFPLQIEELERSRNNDALKEFYKEFGLEDVSPIKSPPASTSRARATPSVSPEESFPHKESNPMDLLLADLHESAKKADSANKPSRSGQSAADTSAASIEAINRLKRMLEDTEDGHQAPGDEQQEHVDDLMALFGHRPASNDTAE</sequence>
<feature type="domain" description="C2H2-type" evidence="9">
    <location>
        <begin position="167"/>
        <end position="195"/>
    </location>
</feature>
<keyword evidence="5" id="KW-0862">Zinc</keyword>
<comment type="caution">
    <text evidence="10">The sequence shown here is derived from an EMBL/GenBank/DDBJ whole genome shotgun (WGS) entry which is preliminary data.</text>
</comment>
<dbReference type="AlphaFoldDB" id="A0AA36G0M3"/>
<gene>
    <name evidence="10" type="ORF">MSPICULIGERA_LOCUS12304</name>
</gene>
<feature type="compositionally biased region" description="Basic and acidic residues" evidence="8">
    <location>
        <begin position="25"/>
        <end position="42"/>
    </location>
</feature>
<dbReference type="InterPro" id="IPR036236">
    <property type="entry name" value="Znf_C2H2_sf"/>
</dbReference>
<feature type="compositionally biased region" description="Basic and acidic residues" evidence="8">
    <location>
        <begin position="439"/>
        <end position="448"/>
    </location>
</feature>
<dbReference type="PROSITE" id="PS50157">
    <property type="entry name" value="ZINC_FINGER_C2H2_2"/>
    <property type="match status" value="2"/>
</dbReference>